<evidence type="ECO:0008006" key="5">
    <source>
        <dbReference type="Google" id="ProtNLM"/>
    </source>
</evidence>
<reference evidence="3 4" key="1">
    <citation type="submission" date="2014-02" db="EMBL/GenBank/DDBJ databases">
        <title>Genome sequence of Xanthomonas axonopodis DSM 3585 (T).</title>
        <authorList>
            <person name="Midha S."/>
            <person name="Patil P.B."/>
        </authorList>
    </citation>
    <scope>NUCLEOTIDE SEQUENCE [LARGE SCALE GENOMIC DNA]</scope>
    <source>
        <strain evidence="3 4">DSM 3585</strain>
    </source>
</reference>
<protein>
    <recommendedName>
        <fullName evidence="5">Lipoprotein</fullName>
    </recommendedName>
</protein>
<dbReference type="PROSITE" id="PS51257">
    <property type="entry name" value="PROKAR_LIPOPROTEIN"/>
    <property type="match status" value="1"/>
</dbReference>
<gene>
    <name evidence="3" type="ORF">XAXN_15055</name>
</gene>
<dbReference type="Proteomes" id="UP000054035">
    <property type="component" value="Unassembled WGS sequence"/>
</dbReference>
<name>A0A0P6VDV6_9XANT</name>
<dbReference type="PATRIC" id="fig|53413.25.peg.1315"/>
<feature type="region of interest" description="Disordered" evidence="1">
    <location>
        <begin position="26"/>
        <end position="61"/>
    </location>
</feature>
<dbReference type="PANTHER" id="PTHR39600:SF1">
    <property type="entry name" value="PEPTIDASE INHIBITOR I78 FAMILY PROTEIN"/>
    <property type="match status" value="1"/>
</dbReference>
<dbReference type="EMBL" id="JFAQ01000161">
    <property type="protein sequence ID" value="KPL48210.1"/>
    <property type="molecule type" value="Genomic_DNA"/>
</dbReference>
<evidence type="ECO:0000256" key="2">
    <source>
        <dbReference type="SAM" id="SignalP"/>
    </source>
</evidence>
<evidence type="ECO:0000313" key="3">
    <source>
        <dbReference type="EMBL" id="KPL48210.1"/>
    </source>
</evidence>
<keyword evidence="2" id="KW-0732">Signal</keyword>
<dbReference type="PANTHER" id="PTHR39600">
    <property type="entry name" value="PEPTIDASE INHIBITOR I78 FAMILY PROTEIN"/>
    <property type="match status" value="1"/>
</dbReference>
<comment type="caution">
    <text evidence="3">The sequence shown here is derived from an EMBL/GenBank/DDBJ whole genome shotgun (WGS) entry which is preliminary data.</text>
</comment>
<organism evidence="3 4">
    <name type="scientific">Xanthomonas axonopodis</name>
    <dbReference type="NCBI Taxonomy" id="53413"/>
    <lineage>
        <taxon>Bacteria</taxon>
        <taxon>Pseudomonadati</taxon>
        <taxon>Pseudomonadota</taxon>
        <taxon>Gammaproteobacteria</taxon>
        <taxon>Lysobacterales</taxon>
        <taxon>Lysobacteraceae</taxon>
        <taxon>Xanthomonas</taxon>
    </lineage>
</organism>
<accession>A0A0P6VDV6</accession>
<dbReference type="OrthoDB" id="7917348at2"/>
<dbReference type="Pfam" id="PF11720">
    <property type="entry name" value="Inhibitor_I78"/>
    <property type="match status" value="1"/>
</dbReference>
<dbReference type="Gene3D" id="3.30.10.10">
    <property type="entry name" value="Trypsin Inhibitor V, subunit A"/>
    <property type="match status" value="1"/>
</dbReference>
<sequence>MRAVLPVARLTCTLVMLTALTACNKPQPDEQEAVTAKAQHAAEQAAEPAPDAAPEAPPIGTCDATQVQSLVGQPLTDAVGEQARSDAGAKSVRVLKPGQMTTMEFNGERLNLEVDAKNVITLVRCG</sequence>
<feature type="compositionally biased region" description="Low complexity" evidence="1">
    <location>
        <begin position="33"/>
        <end position="54"/>
    </location>
</feature>
<dbReference type="RefSeq" id="WP_054320104.1">
    <property type="nucleotide sequence ID" value="NZ_JFAQ01000161.1"/>
</dbReference>
<feature type="chain" id="PRO_5006131509" description="Lipoprotein" evidence="2">
    <location>
        <begin position="22"/>
        <end position="126"/>
    </location>
</feature>
<feature type="signal peptide" evidence="2">
    <location>
        <begin position="1"/>
        <end position="21"/>
    </location>
</feature>
<dbReference type="InterPro" id="IPR021719">
    <property type="entry name" value="Prot_inh_I78"/>
</dbReference>
<evidence type="ECO:0000256" key="1">
    <source>
        <dbReference type="SAM" id="MobiDB-lite"/>
    </source>
</evidence>
<evidence type="ECO:0000313" key="4">
    <source>
        <dbReference type="Proteomes" id="UP000054035"/>
    </source>
</evidence>
<dbReference type="AlphaFoldDB" id="A0A0P6VDV6"/>
<proteinExistence type="predicted"/>